<organism evidence="2 3">
    <name type="scientific">Streptomyces daliensis</name>
    <dbReference type="NCBI Taxonomy" id="299421"/>
    <lineage>
        <taxon>Bacteria</taxon>
        <taxon>Bacillati</taxon>
        <taxon>Actinomycetota</taxon>
        <taxon>Actinomycetes</taxon>
        <taxon>Kitasatosporales</taxon>
        <taxon>Streptomycetaceae</taxon>
        <taxon>Streptomyces</taxon>
    </lineage>
</organism>
<dbReference type="AlphaFoldDB" id="A0A8T4J460"/>
<dbReference type="PANTHER" id="PTHR35797">
    <property type="entry name" value="PROTEASE-RELATED"/>
    <property type="match status" value="1"/>
</dbReference>
<dbReference type="PANTHER" id="PTHR35797:SF1">
    <property type="entry name" value="PROTEASE"/>
    <property type="match status" value="1"/>
</dbReference>
<accession>A0A8T4J460</accession>
<keyword evidence="2" id="KW-0378">Hydrolase</keyword>
<protein>
    <submittedName>
        <fullName evidence="2">CPBP family intramembrane metalloprotease</fullName>
    </submittedName>
</protein>
<gene>
    <name evidence="2" type="ORF">KDA82_35970</name>
</gene>
<proteinExistence type="predicted"/>
<feature type="transmembrane region" description="Helical" evidence="1">
    <location>
        <begin position="12"/>
        <end position="32"/>
    </location>
</feature>
<sequence>MHPRLRASMGRFLTSLLVGVVWAGWHLPLFFIDGTVQQKLGLDTLGGLLFAVSTVPMALLTGYAYERAG</sequence>
<evidence type="ECO:0000313" key="3">
    <source>
        <dbReference type="Proteomes" id="UP000675554"/>
    </source>
</evidence>
<keyword evidence="2" id="KW-0482">Metalloprotease</keyword>
<comment type="caution">
    <text evidence="2">The sequence shown here is derived from an EMBL/GenBank/DDBJ whole genome shotgun (WGS) entry which is preliminary data.</text>
</comment>
<dbReference type="Proteomes" id="UP000675554">
    <property type="component" value="Unassembled WGS sequence"/>
</dbReference>
<dbReference type="InterPro" id="IPR042150">
    <property type="entry name" value="MmRce1-like"/>
</dbReference>
<dbReference type="GO" id="GO:0008237">
    <property type="term" value="F:metallopeptidase activity"/>
    <property type="evidence" value="ECO:0007669"/>
    <property type="project" value="UniProtKB-KW"/>
</dbReference>
<evidence type="ECO:0000313" key="2">
    <source>
        <dbReference type="EMBL" id="MBR7678280.1"/>
    </source>
</evidence>
<dbReference type="EMBL" id="JAGSMN010001324">
    <property type="protein sequence ID" value="MBR7678280.1"/>
    <property type="molecule type" value="Genomic_DNA"/>
</dbReference>
<name>A0A8T4J460_9ACTN</name>
<keyword evidence="1" id="KW-0472">Membrane</keyword>
<feature type="transmembrane region" description="Helical" evidence="1">
    <location>
        <begin position="44"/>
        <end position="65"/>
    </location>
</feature>
<keyword evidence="1" id="KW-0812">Transmembrane</keyword>
<reference evidence="2" key="1">
    <citation type="submission" date="2021-04" db="EMBL/GenBank/DDBJ databases">
        <title>Sequencing of actinobacteria type strains.</title>
        <authorList>
            <person name="Nguyen G.-S."/>
            <person name="Wentzel A."/>
        </authorList>
    </citation>
    <scope>NUCLEOTIDE SEQUENCE</scope>
    <source>
        <strain evidence="2">DSM 42095</strain>
    </source>
</reference>
<evidence type="ECO:0000256" key="1">
    <source>
        <dbReference type="SAM" id="Phobius"/>
    </source>
</evidence>
<feature type="non-terminal residue" evidence="2">
    <location>
        <position position="69"/>
    </location>
</feature>
<keyword evidence="3" id="KW-1185">Reference proteome</keyword>
<keyword evidence="1" id="KW-1133">Transmembrane helix</keyword>
<keyword evidence="2" id="KW-0645">Protease</keyword>